<accession>W1QL67</accession>
<sequence length="74" mass="8715">MVHQFIPKWVRPPTGGWYHTPKNHTVNAAIAFSAYGVIMYYLYLKGEENTYDPQKVYSMEHVKRWENAVAKQVK</sequence>
<dbReference type="EMBL" id="AEOI02000004">
    <property type="protein sequence ID" value="ESX01941.1"/>
    <property type="molecule type" value="Genomic_DNA"/>
</dbReference>
<dbReference type="HOGENOM" id="CLU_2688427_0_0_1"/>
<dbReference type="Proteomes" id="UP000008673">
    <property type="component" value="Unassembled WGS sequence"/>
</dbReference>
<comment type="caution">
    <text evidence="2">The sequence shown here is derived from an EMBL/GenBank/DDBJ whole genome shotgun (WGS) entry which is preliminary data.</text>
</comment>
<evidence type="ECO:0000313" key="2">
    <source>
        <dbReference type="EMBL" id="ESX01941.1"/>
    </source>
</evidence>
<dbReference type="OrthoDB" id="3984062at2759"/>
<name>W1QL67_OGAPD</name>
<keyword evidence="1" id="KW-0812">Transmembrane</keyword>
<organism evidence="2 3">
    <name type="scientific">Ogataea parapolymorpha (strain ATCC 26012 / BCRC 20466 / JCM 22074 / NRRL Y-7560 / DL-1)</name>
    <name type="common">Yeast</name>
    <name type="synonym">Hansenula polymorpha</name>
    <dbReference type="NCBI Taxonomy" id="871575"/>
    <lineage>
        <taxon>Eukaryota</taxon>
        <taxon>Fungi</taxon>
        <taxon>Dikarya</taxon>
        <taxon>Ascomycota</taxon>
        <taxon>Saccharomycotina</taxon>
        <taxon>Pichiomycetes</taxon>
        <taxon>Pichiales</taxon>
        <taxon>Pichiaceae</taxon>
        <taxon>Ogataea</taxon>
    </lineage>
</organism>
<protein>
    <submittedName>
        <fullName evidence="2">Membrane protein</fullName>
    </submittedName>
</protein>
<dbReference type="GeneID" id="25774544"/>
<evidence type="ECO:0000256" key="1">
    <source>
        <dbReference type="SAM" id="Phobius"/>
    </source>
</evidence>
<keyword evidence="1" id="KW-1133">Transmembrane helix</keyword>
<dbReference type="KEGG" id="opa:HPODL_05121"/>
<reference evidence="2 3" key="1">
    <citation type="journal article" date="2013" name="BMC Genomics">
        <title>Genome sequence and analysis of methylotrophic yeast Hansenula polymorpha DL1.</title>
        <authorList>
            <person name="Ravin N.V."/>
            <person name="Eldarov M.A."/>
            <person name="Kadnikov V.V."/>
            <person name="Beletsky A.V."/>
            <person name="Schneider J."/>
            <person name="Mardanova E.S."/>
            <person name="Smekalova E.M."/>
            <person name="Zvereva M.I."/>
            <person name="Dontsova O.A."/>
            <person name="Mardanov A.V."/>
            <person name="Skryabin K.G."/>
        </authorList>
    </citation>
    <scope>NUCLEOTIDE SEQUENCE [LARGE SCALE GENOMIC DNA]</scope>
    <source>
        <strain evidence="3">ATCC 26012 / BCRC 20466 / JCM 22074 / NRRL Y-7560 / DL-1</strain>
    </source>
</reference>
<feature type="transmembrane region" description="Helical" evidence="1">
    <location>
        <begin position="26"/>
        <end position="44"/>
    </location>
</feature>
<keyword evidence="3" id="KW-1185">Reference proteome</keyword>
<keyword evidence="1" id="KW-0472">Membrane</keyword>
<dbReference type="AlphaFoldDB" id="W1QL67"/>
<proteinExistence type="predicted"/>
<dbReference type="RefSeq" id="XP_013936527.1">
    <property type="nucleotide sequence ID" value="XM_014081052.1"/>
</dbReference>
<gene>
    <name evidence="2" type="ORF">HPODL_05121</name>
</gene>
<evidence type="ECO:0000313" key="3">
    <source>
        <dbReference type="Proteomes" id="UP000008673"/>
    </source>
</evidence>